<dbReference type="AlphaFoldDB" id="A0A9P5TQV5"/>
<dbReference type="EMBL" id="JADNYJ010000012">
    <property type="protein sequence ID" value="KAF8908119.1"/>
    <property type="molecule type" value="Genomic_DNA"/>
</dbReference>
<keyword evidence="3" id="KW-1185">Reference proteome</keyword>
<organism evidence="2 3">
    <name type="scientific">Gymnopilus junonius</name>
    <name type="common">Spectacular rustgill mushroom</name>
    <name type="synonym">Gymnopilus spectabilis subsp. junonius</name>
    <dbReference type="NCBI Taxonomy" id="109634"/>
    <lineage>
        <taxon>Eukaryota</taxon>
        <taxon>Fungi</taxon>
        <taxon>Dikarya</taxon>
        <taxon>Basidiomycota</taxon>
        <taxon>Agaricomycotina</taxon>
        <taxon>Agaricomycetes</taxon>
        <taxon>Agaricomycetidae</taxon>
        <taxon>Agaricales</taxon>
        <taxon>Agaricineae</taxon>
        <taxon>Hymenogastraceae</taxon>
        <taxon>Gymnopilus</taxon>
    </lineage>
</organism>
<comment type="caution">
    <text evidence="2">The sequence shown here is derived from an EMBL/GenBank/DDBJ whole genome shotgun (WGS) entry which is preliminary data.</text>
</comment>
<name>A0A9P5TQV5_GYMJU</name>
<feature type="signal peptide" evidence="1">
    <location>
        <begin position="1"/>
        <end position="23"/>
    </location>
</feature>
<feature type="chain" id="PRO_5040296742" evidence="1">
    <location>
        <begin position="24"/>
        <end position="169"/>
    </location>
</feature>
<evidence type="ECO:0000313" key="2">
    <source>
        <dbReference type="EMBL" id="KAF8908119.1"/>
    </source>
</evidence>
<sequence>MATDCLLSSTLSSIALFVAMSAGTKLTHPPSLWLSSSSILQASASSLSAKHILSPARASRPSKNGVRVIGATNLSLSLSYPSFTKPQRSWNEITQQLSRQRRSLSYTSPLKSPSNLQAIHEAHDGRTRALILGLHSFANQDCLQTRHPATSRQYPAAGVDIFGTALHEI</sequence>
<accession>A0A9P5TQV5</accession>
<proteinExistence type="predicted"/>
<gene>
    <name evidence="2" type="ORF">CPB84DRAFT_202198</name>
</gene>
<evidence type="ECO:0000313" key="3">
    <source>
        <dbReference type="Proteomes" id="UP000724874"/>
    </source>
</evidence>
<keyword evidence="1" id="KW-0732">Signal</keyword>
<protein>
    <submittedName>
        <fullName evidence="2">Uncharacterized protein</fullName>
    </submittedName>
</protein>
<evidence type="ECO:0000256" key="1">
    <source>
        <dbReference type="SAM" id="SignalP"/>
    </source>
</evidence>
<reference evidence="2" key="1">
    <citation type="submission" date="2020-11" db="EMBL/GenBank/DDBJ databases">
        <authorList>
            <consortium name="DOE Joint Genome Institute"/>
            <person name="Ahrendt S."/>
            <person name="Riley R."/>
            <person name="Andreopoulos W."/>
            <person name="LaButti K."/>
            <person name="Pangilinan J."/>
            <person name="Ruiz-duenas F.J."/>
            <person name="Barrasa J.M."/>
            <person name="Sanchez-Garcia M."/>
            <person name="Camarero S."/>
            <person name="Miyauchi S."/>
            <person name="Serrano A."/>
            <person name="Linde D."/>
            <person name="Babiker R."/>
            <person name="Drula E."/>
            <person name="Ayuso-Fernandez I."/>
            <person name="Pacheco R."/>
            <person name="Padilla G."/>
            <person name="Ferreira P."/>
            <person name="Barriuso J."/>
            <person name="Kellner H."/>
            <person name="Castanera R."/>
            <person name="Alfaro M."/>
            <person name="Ramirez L."/>
            <person name="Pisabarro A.G."/>
            <person name="Kuo A."/>
            <person name="Tritt A."/>
            <person name="Lipzen A."/>
            <person name="He G."/>
            <person name="Yan M."/>
            <person name="Ng V."/>
            <person name="Cullen D."/>
            <person name="Martin F."/>
            <person name="Rosso M.-N."/>
            <person name="Henrissat B."/>
            <person name="Hibbett D."/>
            <person name="Martinez A.T."/>
            <person name="Grigoriev I.V."/>
        </authorList>
    </citation>
    <scope>NUCLEOTIDE SEQUENCE</scope>
    <source>
        <strain evidence="2">AH 44721</strain>
    </source>
</reference>
<dbReference type="Proteomes" id="UP000724874">
    <property type="component" value="Unassembled WGS sequence"/>
</dbReference>